<evidence type="ECO:0008006" key="6">
    <source>
        <dbReference type="Google" id="ProtNLM"/>
    </source>
</evidence>
<feature type="repeat" description="ANK" evidence="3">
    <location>
        <begin position="412"/>
        <end position="444"/>
    </location>
</feature>
<dbReference type="PANTHER" id="PTHR24198">
    <property type="entry name" value="ANKYRIN REPEAT AND PROTEIN KINASE DOMAIN-CONTAINING PROTEIN"/>
    <property type="match status" value="1"/>
</dbReference>
<gene>
    <name evidence="4" type="ORF">CCHR01_11592</name>
</gene>
<reference evidence="4" key="1">
    <citation type="submission" date="2023-01" db="EMBL/GenBank/DDBJ databases">
        <title>Colletotrichum chrysophilum M932 genome sequence.</title>
        <authorList>
            <person name="Baroncelli R."/>
        </authorList>
    </citation>
    <scope>NUCLEOTIDE SEQUENCE</scope>
    <source>
        <strain evidence="4">M932</strain>
    </source>
</reference>
<feature type="repeat" description="ANK" evidence="3">
    <location>
        <begin position="447"/>
        <end position="479"/>
    </location>
</feature>
<organism evidence="4 5">
    <name type="scientific">Colletotrichum chrysophilum</name>
    <dbReference type="NCBI Taxonomy" id="1836956"/>
    <lineage>
        <taxon>Eukaryota</taxon>
        <taxon>Fungi</taxon>
        <taxon>Dikarya</taxon>
        <taxon>Ascomycota</taxon>
        <taxon>Pezizomycotina</taxon>
        <taxon>Sordariomycetes</taxon>
        <taxon>Hypocreomycetidae</taxon>
        <taxon>Glomerellales</taxon>
        <taxon>Glomerellaceae</taxon>
        <taxon>Colletotrichum</taxon>
        <taxon>Colletotrichum gloeosporioides species complex</taxon>
    </lineage>
</organism>
<comment type="caution">
    <text evidence="4">The sequence shown here is derived from an EMBL/GenBank/DDBJ whole genome shotgun (WGS) entry which is preliminary data.</text>
</comment>
<keyword evidence="5" id="KW-1185">Reference proteome</keyword>
<dbReference type="AlphaFoldDB" id="A0AAD9EI89"/>
<name>A0AAD9EI89_9PEZI</name>
<dbReference type="InterPro" id="IPR036770">
    <property type="entry name" value="Ankyrin_rpt-contain_sf"/>
</dbReference>
<evidence type="ECO:0000256" key="3">
    <source>
        <dbReference type="PROSITE-ProRule" id="PRU00023"/>
    </source>
</evidence>
<dbReference type="InterPro" id="IPR002110">
    <property type="entry name" value="Ankyrin_rpt"/>
</dbReference>
<dbReference type="SMART" id="SM00248">
    <property type="entry name" value="ANK"/>
    <property type="match status" value="6"/>
</dbReference>
<dbReference type="EMBL" id="JAQOWY010000259">
    <property type="protein sequence ID" value="KAK1845806.1"/>
    <property type="molecule type" value="Genomic_DNA"/>
</dbReference>
<keyword evidence="2 3" id="KW-0040">ANK repeat</keyword>
<evidence type="ECO:0000256" key="1">
    <source>
        <dbReference type="ARBA" id="ARBA00022737"/>
    </source>
</evidence>
<accession>A0AAD9EI89</accession>
<dbReference type="SUPFAM" id="SSF48403">
    <property type="entry name" value="Ankyrin repeat"/>
    <property type="match status" value="1"/>
</dbReference>
<evidence type="ECO:0000313" key="5">
    <source>
        <dbReference type="Proteomes" id="UP001243330"/>
    </source>
</evidence>
<evidence type="ECO:0000256" key="2">
    <source>
        <dbReference type="ARBA" id="ARBA00023043"/>
    </source>
</evidence>
<dbReference type="PROSITE" id="PS50088">
    <property type="entry name" value="ANK_REPEAT"/>
    <property type="match status" value="3"/>
</dbReference>
<evidence type="ECO:0000313" key="4">
    <source>
        <dbReference type="EMBL" id="KAK1845806.1"/>
    </source>
</evidence>
<protein>
    <recommendedName>
        <fullName evidence="6">Ankyrin repeat protein</fullName>
    </recommendedName>
</protein>
<dbReference type="Proteomes" id="UP001243330">
    <property type="component" value="Unassembled WGS sequence"/>
</dbReference>
<proteinExistence type="predicted"/>
<keyword evidence="1" id="KW-0677">Repeat</keyword>
<dbReference type="PANTHER" id="PTHR24198:SF165">
    <property type="entry name" value="ANKYRIN REPEAT-CONTAINING PROTEIN-RELATED"/>
    <property type="match status" value="1"/>
</dbReference>
<dbReference type="PROSITE" id="PS50297">
    <property type="entry name" value="ANK_REP_REGION"/>
    <property type="match status" value="3"/>
</dbReference>
<dbReference type="Pfam" id="PF12796">
    <property type="entry name" value="Ank_2"/>
    <property type="match status" value="2"/>
</dbReference>
<sequence>MQDEEWYCRWTKSPVSMPRTTSPVEAAILSYDYRAIEFFAEKGVRFPSWAVHHGVDHFMGLRFLQLALKMGADPNWAKNGVSALQIALERRGRVADTVKLAMALLDAGSVLNGGEIPKAIMLDDWALTDRLIKMDHWSVSQRHESMLEAAVIKGNQQMIARILEQLPDAYDPGALCASILFKDCSLGLVKYLLDNRPQLEDVDPLESLAIGIAAWRENANFLDLVLAKLHKPSPVMLPKFMVESSLTMGIDRISIFLDCFFNGKFNTYISEGSLFWRETAVICGSPLVMALGSETSLSRLLDHGFLPDRLTMSVAVEIGSERLIRKLARYPMLSSGSGDYVYEGPLTMAVAKDYIDIVKLLLDGNHCVDEDNYAVEFGRTPLQKAVEYSRPDTIKLLLNAGADVNAPAARSGGATALQLATIRGYLGLAKMLIDLGADINAPGARKHGRTALEGAAEHGRIDTIQYLLSQGVHTNGKGQVSYLRAIRYAELRGHLVSARLLKKWRAWTAEDNALWNRLKSMSKEECEDFIEDQLRTESEQENDLPGGICAGGCS</sequence>
<dbReference type="Gene3D" id="1.25.40.20">
    <property type="entry name" value="Ankyrin repeat-containing domain"/>
    <property type="match status" value="2"/>
</dbReference>
<feature type="repeat" description="ANK" evidence="3">
    <location>
        <begin position="377"/>
        <end position="409"/>
    </location>
</feature>